<evidence type="ECO:0008006" key="3">
    <source>
        <dbReference type="Google" id="ProtNLM"/>
    </source>
</evidence>
<dbReference type="PANTHER" id="PTHR38479">
    <property type="entry name" value="LMO0824 PROTEIN"/>
    <property type="match status" value="1"/>
</dbReference>
<dbReference type="RefSeq" id="WP_204868432.1">
    <property type="nucleotide sequence ID" value="NZ_JAFBBK010000001.1"/>
</dbReference>
<proteinExistence type="predicted"/>
<dbReference type="InterPro" id="IPR009351">
    <property type="entry name" value="AlkZ-like"/>
</dbReference>
<comment type="caution">
    <text evidence="1">The sequence shown here is derived from an EMBL/GenBank/DDBJ whole genome shotgun (WGS) entry which is preliminary data.</text>
</comment>
<accession>A0ABS2KTX7</accession>
<keyword evidence="2" id="KW-1185">Reference proteome</keyword>
<organism evidence="1 2">
    <name type="scientific">Rhodococcoides corynebacterioides</name>
    <dbReference type="NCBI Taxonomy" id="53972"/>
    <lineage>
        <taxon>Bacteria</taxon>
        <taxon>Bacillati</taxon>
        <taxon>Actinomycetota</taxon>
        <taxon>Actinomycetes</taxon>
        <taxon>Mycobacteriales</taxon>
        <taxon>Nocardiaceae</taxon>
        <taxon>Rhodococcoides</taxon>
    </lineage>
</organism>
<dbReference type="PANTHER" id="PTHR38479:SF2">
    <property type="entry name" value="WINGED HELIX DNA-BINDING DOMAIN-CONTAINING PROTEIN"/>
    <property type="match status" value="1"/>
</dbReference>
<reference evidence="1 2" key="1">
    <citation type="submission" date="2021-01" db="EMBL/GenBank/DDBJ databases">
        <title>Genomics of switchgrass bacterial isolates.</title>
        <authorList>
            <person name="Shade A."/>
        </authorList>
    </citation>
    <scope>NUCLEOTIDE SEQUENCE [LARGE SCALE GENOMIC DNA]</scope>
    <source>
        <strain evidence="1 2">PvP111</strain>
    </source>
</reference>
<dbReference type="Pfam" id="PF06224">
    <property type="entry name" value="AlkZ-like"/>
    <property type="match status" value="1"/>
</dbReference>
<evidence type="ECO:0000313" key="1">
    <source>
        <dbReference type="EMBL" id="MBM7415395.1"/>
    </source>
</evidence>
<evidence type="ECO:0000313" key="2">
    <source>
        <dbReference type="Proteomes" id="UP000703038"/>
    </source>
</evidence>
<dbReference type="Proteomes" id="UP000703038">
    <property type="component" value="Unassembled WGS sequence"/>
</dbReference>
<protein>
    <recommendedName>
        <fullName evidence="3">Winged helix DNA-binding domain-containing protein</fullName>
    </recommendedName>
</protein>
<gene>
    <name evidence="1" type="ORF">JOE42_002128</name>
</gene>
<name>A0ABS2KTX7_9NOCA</name>
<sequence>MKVTDEERRRILVRRHAVGLGSSLTPEEVVQRIVALHATDAASVSLQVLARSTTATLDDVRDALYTRRSLVRVMAMRRTLFVIDKQFMPVVQAGSSAGVARTLRTRLAKQLSTLPTDPVIDDVPAFLDHLESGVDAALAASGTATGAELSTAVPELRTAFLPTTDKKYDVRRYVTSSLLTLLSAEGRIVRVEPRGNWTSRHHTWAPVSAWWPDGVPPIEEADARVRLAHTWLEAFGPATPEDLQWWTGWNKGHTVRALAALDVEEVELSSGAGIMLRGSDITGADGGVALLPALDPTAMGWKDRRWFLPDEYRPDLFDTFGNVGPTVWSNGRVVGGWAVRGAGEVVFRLFEKADEEQVAAEAARLEAHLDGAPITPTFPTPLEKALRTGSGN</sequence>
<dbReference type="EMBL" id="JAFBBK010000001">
    <property type="protein sequence ID" value="MBM7415395.1"/>
    <property type="molecule type" value="Genomic_DNA"/>
</dbReference>